<evidence type="ECO:0008006" key="3">
    <source>
        <dbReference type="Google" id="ProtNLM"/>
    </source>
</evidence>
<dbReference type="Pfam" id="PF05159">
    <property type="entry name" value="Capsule_synth"/>
    <property type="match status" value="1"/>
</dbReference>
<dbReference type="InterPro" id="IPR007833">
    <property type="entry name" value="Capsule_polysaccharide_synth"/>
</dbReference>
<dbReference type="AlphaFoldDB" id="A0A5B9R738"/>
<dbReference type="Proteomes" id="UP000325286">
    <property type="component" value="Chromosome"/>
</dbReference>
<evidence type="ECO:0000313" key="2">
    <source>
        <dbReference type="Proteomes" id="UP000325286"/>
    </source>
</evidence>
<evidence type="ECO:0000313" key="1">
    <source>
        <dbReference type="EMBL" id="QEG42491.1"/>
    </source>
</evidence>
<name>A0A5B9R738_9BACT</name>
<keyword evidence="2" id="KW-1185">Reference proteome</keyword>
<dbReference type="RefSeq" id="WP_068130316.1">
    <property type="nucleotide sequence ID" value="NZ_CP042914.1"/>
</dbReference>
<protein>
    <recommendedName>
        <fullName evidence="3">Capsule polysaccharide biosynthesis protein</fullName>
    </recommendedName>
</protein>
<gene>
    <name evidence="1" type="ORF">UC8_45300</name>
</gene>
<reference evidence="1 2" key="1">
    <citation type="submission" date="2019-08" db="EMBL/GenBank/DDBJ databases">
        <title>Deep-cultivation of Planctomycetes and their phenomic and genomic characterization uncovers novel biology.</title>
        <authorList>
            <person name="Wiegand S."/>
            <person name="Jogler M."/>
            <person name="Boedeker C."/>
            <person name="Pinto D."/>
            <person name="Vollmers J."/>
            <person name="Rivas-Marin E."/>
            <person name="Kohn T."/>
            <person name="Peeters S.H."/>
            <person name="Heuer A."/>
            <person name="Rast P."/>
            <person name="Oberbeckmann S."/>
            <person name="Bunk B."/>
            <person name="Jeske O."/>
            <person name="Meyerdierks A."/>
            <person name="Storesund J.E."/>
            <person name="Kallscheuer N."/>
            <person name="Luecker S."/>
            <person name="Lage O.M."/>
            <person name="Pohl T."/>
            <person name="Merkel B.J."/>
            <person name="Hornburger P."/>
            <person name="Mueller R.-W."/>
            <person name="Bruemmer F."/>
            <person name="Labrenz M."/>
            <person name="Spormann A.M."/>
            <person name="Op den Camp H."/>
            <person name="Overmann J."/>
            <person name="Amann R."/>
            <person name="Jetten M.S.M."/>
            <person name="Mascher T."/>
            <person name="Medema M.H."/>
            <person name="Devos D.P."/>
            <person name="Kaster A.-K."/>
            <person name="Ovreas L."/>
            <person name="Rohde M."/>
            <person name="Galperin M.Y."/>
            <person name="Jogler C."/>
        </authorList>
    </citation>
    <scope>NUCLEOTIDE SEQUENCE [LARGE SCALE GENOMIC DNA]</scope>
    <source>
        <strain evidence="1 2">UC8</strain>
    </source>
</reference>
<dbReference type="OrthoDB" id="9794206at2"/>
<dbReference type="EMBL" id="CP042914">
    <property type="protein sequence ID" value="QEG42491.1"/>
    <property type="molecule type" value="Genomic_DNA"/>
</dbReference>
<dbReference type="KEGG" id="rul:UC8_45300"/>
<dbReference type="GO" id="GO:0000271">
    <property type="term" value="P:polysaccharide biosynthetic process"/>
    <property type="evidence" value="ECO:0007669"/>
    <property type="project" value="InterPro"/>
</dbReference>
<dbReference type="GO" id="GO:0015774">
    <property type="term" value="P:polysaccharide transport"/>
    <property type="evidence" value="ECO:0007669"/>
    <property type="project" value="InterPro"/>
</dbReference>
<proteinExistence type="predicted"/>
<sequence>MATILFINCCPHREIEERFWKSVAVALRQTGDQLVMMRYGKVESEIDLIKFPAGFTFSEDPIGVDEEFYKRANQWKRRNLDCKYNEILGQFLELFFVVQPELVIIWNGEQPHDVISKAILAQVGCPVLIAERMPWPGMISIDPSGILSNVSFCPQEPNWHSGQERQFWVNEFQVYEEWLRTEKNTWWQQPSVSTEEELVTSETPPILFAGQVDADTQNFLFSPHFDSNVSAFSWFLDAVDGEEYFVLGKHHPMSDVPATAYCKVTAGRKAQWREDIALDEAFAIAKAVVAVNSSVLCEAIIHRKPALALGDTLLSRSGVIGTIQGKQAYESVRSWLADAKSLGFELPAEQTNRWLEFSAFHFSKNLFALNGTDSLERLRGGKAAASLIHNAVGHKVCWNNIFNRDFRELMCGNFHDVVSACTRLDSPKAKIKALLSRVKRRVRRIF</sequence>
<organism evidence="1 2">
    <name type="scientific">Roseimaritima ulvae</name>
    <dbReference type="NCBI Taxonomy" id="980254"/>
    <lineage>
        <taxon>Bacteria</taxon>
        <taxon>Pseudomonadati</taxon>
        <taxon>Planctomycetota</taxon>
        <taxon>Planctomycetia</taxon>
        <taxon>Pirellulales</taxon>
        <taxon>Pirellulaceae</taxon>
        <taxon>Roseimaritima</taxon>
    </lineage>
</organism>
<accession>A0A5B9R738</accession>